<dbReference type="Pfam" id="PF00643">
    <property type="entry name" value="zf-B_box"/>
    <property type="match status" value="1"/>
</dbReference>
<dbReference type="OMA" id="PKTSICQ"/>
<dbReference type="Proteomes" id="UP000688137">
    <property type="component" value="Unassembled WGS sequence"/>
</dbReference>
<dbReference type="PROSITE" id="PS00518">
    <property type="entry name" value="ZF_RING_1"/>
    <property type="match status" value="1"/>
</dbReference>
<dbReference type="InterPro" id="IPR000315">
    <property type="entry name" value="Znf_B-box"/>
</dbReference>
<proteinExistence type="predicted"/>
<evidence type="ECO:0000259" key="6">
    <source>
        <dbReference type="PROSITE" id="PS50089"/>
    </source>
</evidence>
<feature type="coiled-coil region" evidence="5">
    <location>
        <begin position="164"/>
        <end position="194"/>
    </location>
</feature>
<dbReference type="CDD" id="cd19769">
    <property type="entry name" value="Bbox2_TRIM16-like"/>
    <property type="match status" value="1"/>
</dbReference>
<dbReference type="SMART" id="SM00336">
    <property type="entry name" value="BBOX"/>
    <property type="match status" value="1"/>
</dbReference>
<gene>
    <name evidence="8" type="ORF">PPRIM_AZ9-3.1.T0190322</name>
</gene>
<keyword evidence="9" id="KW-1185">Reference proteome</keyword>
<keyword evidence="3" id="KW-0862">Zinc</keyword>
<comment type="caution">
    <text evidence="8">The sequence shown here is derived from an EMBL/GenBank/DDBJ whole genome shotgun (WGS) entry which is preliminary data.</text>
</comment>
<accession>A0A8S1KEG7</accession>
<dbReference type="GO" id="GO:0008270">
    <property type="term" value="F:zinc ion binding"/>
    <property type="evidence" value="ECO:0007669"/>
    <property type="project" value="UniProtKB-KW"/>
</dbReference>
<dbReference type="InterPro" id="IPR001841">
    <property type="entry name" value="Znf_RING"/>
</dbReference>
<keyword evidence="1" id="KW-0479">Metal-binding</keyword>
<keyword evidence="2 4" id="KW-0863">Zinc-finger</keyword>
<evidence type="ECO:0000256" key="3">
    <source>
        <dbReference type="ARBA" id="ARBA00022833"/>
    </source>
</evidence>
<evidence type="ECO:0000256" key="5">
    <source>
        <dbReference type="SAM" id="Coils"/>
    </source>
</evidence>
<organism evidence="8 9">
    <name type="scientific">Paramecium primaurelia</name>
    <dbReference type="NCBI Taxonomy" id="5886"/>
    <lineage>
        <taxon>Eukaryota</taxon>
        <taxon>Sar</taxon>
        <taxon>Alveolata</taxon>
        <taxon>Ciliophora</taxon>
        <taxon>Intramacronucleata</taxon>
        <taxon>Oligohymenophorea</taxon>
        <taxon>Peniculida</taxon>
        <taxon>Parameciidae</taxon>
        <taxon>Paramecium</taxon>
    </lineage>
</organism>
<dbReference type="InterPro" id="IPR017907">
    <property type="entry name" value="Znf_RING_CS"/>
</dbReference>
<reference evidence="8" key="1">
    <citation type="submission" date="2021-01" db="EMBL/GenBank/DDBJ databases">
        <authorList>
            <consortium name="Genoscope - CEA"/>
            <person name="William W."/>
        </authorList>
    </citation>
    <scope>NUCLEOTIDE SEQUENCE</scope>
</reference>
<evidence type="ECO:0000256" key="2">
    <source>
        <dbReference type="ARBA" id="ARBA00022771"/>
    </source>
</evidence>
<dbReference type="CDD" id="cd16449">
    <property type="entry name" value="RING-HC"/>
    <property type="match status" value="1"/>
</dbReference>
<dbReference type="PROSITE" id="PS50089">
    <property type="entry name" value="ZF_RING_2"/>
    <property type="match status" value="1"/>
</dbReference>
<evidence type="ECO:0000256" key="4">
    <source>
        <dbReference type="PROSITE-ProRule" id="PRU00024"/>
    </source>
</evidence>
<evidence type="ECO:0000313" key="8">
    <source>
        <dbReference type="EMBL" id="CAD8052713.1"/>
    </source>
</evidence>
<name>A0A8S1KEG7_PARPR</name>
<protein>
    <submittedName>
        <fullName evidence="8">Uncharacterized protein</fullName>
    </submittedName>
</protein>
<sequence length="613" mass="70602">MEFQCCQCQTEFNQASYSPFVLPSCGHSVCYKCVQQYISGGQQLKCKEDGIECNVHRDQKCFPQNQSILTMLKKRQSSAKSLTTFQTPDDQHSQNSTKEMGECFSEKSTSQFLSTEVIPKTSICQLHQKELELICQEDGQCICVNCALFGPHKFHNYLPIEQFLKQIELTVNEISCLYKQIQNERNNKEQLEKLLLLGFNQQLCCIKSKIDLYFSDLNKQIDEIKIQTLHKINQAYENSQEIILNKIDSEFSHLQIEADQWLNQASYQLSQLVDESQQSKFRKFDQIIINSGQTILKQFNLIKESITILIDSTQKSHEIQVPIQVISNYISQLMGLNNNKYENTKQDSIGLLPSDLSDKNLQNEQSEFLLIDRQPTEEIIKITEKKPLKIEVGKVKRNSGVFSPSQQPTQPTSPAYDVSKQINFNSVQSQFSKQKERSATLSNSELLETSQILVQKQSKFNNGIQNSNQKQPKKFTNNQKMNEKLSQTLTIIHQDKNEIIDLSQIDFNDQIIQILGEYLKGTQNIKVLKLSKCLLVDDLFQKLIINLSESTIHTLHLQQNLLTEKSLDYILVHLKQNPQSQLRLFYMNQNSIIASKAKKKIDELKKYGVQISL</sequence>
<dbReference type="EMBL" id="CAJJDM010000016">
    <property type="protein sequence ID" value="CAD8052713.1"/>
    <property type="molecule type" value="Genomic_DNA"/>
</dbReference>
<dbReference type="PROSITE" id="PS50119">
    <property type="entry name" value="ZF_BBOX"/>
    <property type="match status" value="1"/>
</dbReference>
<feature type="domain" description="RING-type" evidence="6">
    <location>
        <begin position="5"/>
        <end position="57"/>
    </location>
</feature>
<keyword evidence="5" id="KW-0175">Coiled coil</keyword>
<evidence type="ECO:0000313" key="9">
    <source>
        <dbReference type="Proteomes" id="UP000688137"/>
    </source>
</evidence>
<dbReference type="AlphaFoldDB" id="A0A8S1KEG7"/>
<evidence type="ECO:0000256" key="1">
    <source>
        <dbReference type="ARBA" id="ARBA00022723"/>
    </source>
</evidence>
<feature type="domain" description="B box-type" evidence="7">
    <location>
        <begin position="119"/>
        <end position="160"/>
    </location>
</feature>
<evidence type="ECO:0000259" key="7">
    <source>
        <dbReference type="PROSITE" id="PS50119"/>
    </source>
</evidence>